<organism evidence="14 15">
    <name type="scientific">Sulfurimonas marina</name>
    <dbReference type="NCBI Taxonomy" id="2590551"/>
    <lineage>
        <taxon>Bacteria</taxon>
        <taxon>Pseudomonadati</taxon>
        <taxon>Campylobacterota</taxon>
        <taxon>Epsilonproteobacteria</taxon>
        <taxon>Campylobacterales</taxon>
        <taxon>Sulfurimonadaceae</taxon>
        <taxon>Sulfurimonas</taxon>
    </lineage>
</organism>
<evidence type="ECO:0000313" key="14">
    <source>
        <dbReference type="EMBL" id="QOP42232.1"/>
    </source>
</evidence>
<dbReference type="Pfam" id="PF00691">
    <property type="entry name" value="OmpA"/>
    <property type="match status" value="1"/>
</dbReference>
<dbReference type="PRINTS" id="PR01021">
    <property type="entry name" value="OMPADOMAIN"/>
</dbReference>
<evidence type="ECO:0000256" key="9">
    <source>
        <dbReference type="ARBA" id="ARBA00023237"/>
    </source>
</evidence>
<evidence type="ECO:0000313" key="15">
    <source>
        <dbReference type="Proteomes" id="UP000593910"/>
    </source>
</evidence>
<comment type="subcellular location">
    <subcellularLocation>
        <location evidence="1">Cell outer membrane</location>
        <topology evidence="1">Multi-pass membrane protein</topology>
    </subcellularLocation>
</comment>
<reference evidence="14 15" key="1">
    <citation type="submission" date="2019-06" db="EMBL/GenBank/DDBJ databases">
        <title>Sulfurimonas gotlandica sp. nov., a chemoautotrophic and psychrotolerant epsilonproteobacterium isolated from a pelagic redoxcline, and an emended description of the genus Sulfurimonas.</title>
        <authorList>
            <person name="Wang S."/>
            <person name="Jiang L."/>
            <person name="Shao Z."/>
        </authorList>
    </citation>
    <scope>NUCLEOTIDE SEQUENCE [LARGE SCALE GENOMIC DNA]</scope>
    <source>
        <strain evidence="14 15">B2</strain>
    </source>
</reference>
<dbReference type="InterPro" id="IPR006664">
    <property type="entry name" value="OMP_bac"/>
</dbReference>
<dbReference type="InterPro" id="IPR028974">
    <property type="entry name" value="TSP_type-3_rpt"/>
</dbReference>
<dbReference type="InterPro" id="IPR011250">
    <property type="entry name" value="OMP/PagP_B-barrel"/>
</dbReference>
<feature type="domain" description="OmpA-like" evidence="13">
    <location>
        <begin position="288"/>
        <end position="404"/>
    </location>
</feature>
<dbReference type="Gene3D" id="2.40.160.20">
    <property type="match status" value="1"/>
</dbReference>
<dbReference type="GO" id="GO:0005509">
    <property type="term" value="F:calcium ion binding"/>
    <property type="evidence" value="ECO:0007669"/>
    <property type="project" value="InterPro"/>
</dbReference>
<dbReference type="Proteomes" id="UP000593910">
    <property type="component" value="Chromosome"/>
</dbReference>
<dbReference type="GO" id="GO:0015288">
    <property type="term" value="F:porin activity"/>
    <property type="evidence" value="ECO:0007669"/>
    <property type="project" value="UniProtKB-KW"/>
</dbReference>
<dbReference type="SUPFAM" id="SSF103647">
    <property type="entry name" value="TSP type-3 repeat"/>
    <property type="match status" value="1"/>
</dbReference>
<evidence type="ECO:0000256" key="2">
    <source>
        <dbReference type="ARBA" id="ARBA00022448"/>
    </source>
</evidence>
<feature type="compositionally biased region" description="Basic and acidic residues" evidence="11">
    <location>
        <begin position="377"/>
        <end position="389"/>
    </location>
</feature>
<feature type="compositionally biased region" description="Basic and acidic residues" evidence="11">
    <location>
        <begin position="181"/>
        <end position="194"/>
    </location>
</feature>
<feature type="region of interest" description="Disordered" evidence="11">
    <location>
        <begin position="369"/>
        <end position="404"/>
    </location>
</feature>
<dbReference type="Gene3D" id="3.30.1330.60">
    <property type="entry name" value="OmpA-like domain"/>
    <property type="match status" value="1"/>
</dbReference>
<evidence type="ECO:0000256" key="7">
    <source>
        <dbReference type="ARBA" id="ARBA00023114"/>
    </source>
</evidence>
<keyword evidence="3" id="KW-1134">Transmembrane beta strand</keyword>
<evidence type="ECO:0000256" key="8">
    <source>
        <dbReference type="ARBA" id="ARBA00023136"/>
    </source>
</evidence>
<evidence type="ECO:0000256" key="6">
    <source>
        <dbReference type="ARBA" id="ARBA00023065"/>
    </source>
</evidence>
<dbReference type="PANTHER" id="PTHR30329">
    <property type="entry name" value="STATOR ELEMENT OF FLAGELLAR MOTOR COMPLEX"/>
    <property type="match status" value="1"/>
</dbReference>
<keyword evidence="4" id="KW-0812">Transmembrane</keyword>
<dbReference type="KEGG" id="smax:FJR03_10985"/>
<protein>
    <submittedName>
        <fullName evidence="14">OmpA family protein</fullName>
    </submittedName>
</protein>
<evidence type="ECO:0000256" key="11">
    <source>
        <dbReference type="SAM" id="MobiDB-lite"/>
    </source>
</evidence>
<dbReference type="PROSITE" id="PS51123">
    <property type="entry name" value="OMPA_2"/>
    <property type="match status" value="1"/>
</dbReference>
<dbReference type="Gene3D" id="4.10.1080.10">
    <property type="entry name" value="TSP type-3 repeat"/>
    <property type="match status" value="1"/>
</dbReference>
<dbReference type="Pfam" id="PF13505">
    <property type="entry name" value="OMP_b-brl"/>
    <property type="match status" value="1"/>
</dbReference>
<dbReference type="InterPro" id="IPR036737">
    <property type="entry name" value="OmpA-like_sf"/>
</dbReference>
<dbReference type="InterPro" id="IPR006665">
    <property type="entry name" value="OmpA-like"/>
</dbReference>
<dbReference type="RefSeq" id="WP_193113553.1">
    <property type="nucleotide sequence ID" value="NZ_CP041165.1"/>
</dbReference>
<evidence type="ECO:0000256" key="3">
    <source>
        <dbReference type="ARBA" id="ARBA00022452"/>
    </source>
</evidence>
<dbReference type="InterPro" id="IPR027385">
    <property type="entry name" value="Beta-barrel_OMP"/>
</dbReference>
<sequence length="404" mass="43533">MKKFLLLSALVSSVLLAEQKQYEISPMIGYDLTEGNIDIKNNGHFLGGLEIQFNSPNSKISPEFSILYSPKAKYEASGDSSITRGAFNGVYTFDTINNFVPFAKAGIGIENVGNETEANQDGFFLDAGAGAKYFFSENLALKAEAIYLAKYANQNAGHFDSNLIAMVGLTFAFGDSTQPQPKEEPKQEVVKEEPVVTPEPVDGDDDNDGVLNSKDQCPASPANVTVDTNGCEVDSDNDGIVDSKDQCPKTKLGVKVDENGCDIDTDKDGVVNAKDICPNTPLGADVNDEGCPKEVTLNINFATNSSTIKESSSALLDQYAKFLTTYTNYSAHIVGHTDDRGAAAYNKKLSEKRANAVVQALIAKGVDPKQLTSEGMGEEKPVADNKTAEGRSQNRRIEAQLTRH</sequence>
<dbReference type="GO" id="GO:0007155">
    <property type="term" value="P:cell adhesion"/>
    <property type="evidence" value="ECO:0007669"/>
    <property type="project" value="InterPro"/>
</dbReference>
<proteinExistence type="predicted"/>
<dbReference type="InterPro" id="IPR003367">
    <property type="entry name" value="Thrombospondin_3-like_rpt"/>
</dbReference>
<keyword evidence="8 10" id="KW-0472">Membrane</keyword>
<dbReference type="EMBL" id="CP041165">
    <property type="protein sequence ID" value="QOP42232.1"/>
    <property type="molecule type" value="Genomic_DNA"/>
</dbReference>
<evidence type="ECO:0000256" key="10">
    <source>
        <dbReference type="PROSITE-ProRule" id="PRU00473"/>
    </source>
</evidence>
<gene>
    <name evidence="14" type="ORF">FJR03_10985</name>
</gene>
<feature type="region of interest" description="Disordered" evidence="11">
    <location>
        <begin position="176"/>
        <end position="205"/>
    </location>
</feature>
<accession>A0A7M1B0R0</accession>
<evidence type="ECO:0000256" key="4">
    <source>
        <dbReference type="ARBA" id="ARBA00022692"/>
    </source>
</evidence>
<dbReference type="PANTHER" id="PTHR30329:SF21">
    <property type="entry name" value="LIPOPROTEIN YIAD-RELATED"/>
    <property type="match status" value="1"/>
</dbReference>
<dbReference type="GO" id="GO:0009279">
    <property type="term" value="C:cell outer membrane"/>
    <property type="evidence" value="ECO:0007669"/>
    <property type="project" value="UniProtKB-SubCell"/>
</dbReference>
<keyword evidence="15" id="KW-1185">Reference proteome</keyword>
<dbReference type="Pfam" id="PF02412">
    <property type="entry name" value="TSP_3"/>
    <property type="match status" value="3"/>
</dbReference>
<keyword evidence="7" id="KW-0626">Porin</keyword>
<name>A0A7M1B0R0_9BACT</name>
<dbReference type="AlphaFoldDB" id="A0A7M1B0R0"/>
<dbReference type="GO" id="GO:0046930">
    <property type="term" value="C:pore complex"/>
    <property type="evidence" value="ECO:0007669"/>
    <property type="project" value="UniProtKB-KW"/>
</dbReference>
<dbReference type="InterPro" id="IPR050330">
    <property type="entry name" value="Bact_OuterMem_StrucFunc"/>
</dbReference>
<evidence type="ECO:0000256" key="1">
    <source>
        <dbReference type="ARBA" id="ARBA00004571"/>
    </source>
</evidence>
<keyword evidence="2" id="KW-0813">Transport</keyword>
<dbReference type="SUPFAM" id="SSF56925">
    <property type="entry name" value="OMPA-like"/>
    <property type="match status" value="1"/>
</dbReference>
<evidence type="ECO:0000256" key="12">
    <source>
        <dbReference type="SAM" id="SignalP"/>
    </source>
</evidence>
<dbReference type="GO" id="GO:0006811">
    <property type="term" value="P:monoatomic ion transport"/>
    <property type="evidence" value="ECO:0007669"/>
    <property type="project" value="UniProtKB-KW"/>
</dbReference>
<feature type="signal peptide" evidence="12">
    <location>
        <begin position="1"/>
        <end position="17"/>
    </location>
</feature>
<dbReference type="SUPFAM" id="SSF103088">
    <property type="entry name" value="OmpA-like"/>
    <property type="match status" value="1"/>
</dbReference>
<keyword evidence="5 12" id="KW-0732">Signal</keyword>
<evidence type="ECO:0000259" key="13">
    <source>
        <dbReference type="PROSITE" id="PS51123"/>
    </source>
</evidence>
<keyword evidence="9" id="KW-0998">Cell outer membrane</keyword>
<dbReference type="CDD" id="cd07185">
    <property type="entry name" value="OmpA_C-like"/>
    <property type="match status" value="1"/>
</dbReference>
<evidence type="ECO:0000256" key="5">
    <source>
        <dbReference type="ARBA" id="ARBA00022729"/>
    </source>
</evidence>
<keyword evidence="6" id="KW-0406">Ion transport</keyword>
<feature type="chain" id="PRO_5032375274" evidence="12">
    <location>
        <begin position="18"/>
        <end position="404"/>
    </location>
</feature>